<dbReference type="EMBL" id="CYKH01000650">
    <property type="protein sequence ID" value="CUG09877.1"/>
    <property type="molecule type" value="Genomic_DNA"/>
</dbReference>
<evidence type="ECO:0000313" key="3">
    <source>
        <dbReference type="Proteomes" id="UP000051952"/>
    </source>
</evidence>
<gene>
    <name evidence="2" type="ORF">BSAL_74350</name>
</gene>
<feature type="compositionally biased region" description="Polar residues" evidence="1">
    <location>
        <begin position="249"/>
        <end position="261"/>
    </location>
</feature>
<dbReference type="VEuPathDB" id="TriTrypDB:BSAL_74350"/>
<feature type="region of interest" description="Disordered" evidence="1">
    <location>
        <begin position="233"/>
        <end position="272"/>
    </location>
</feature>
<proteinExistence type="predicted"/>
<keyword evidence="3" id="KW-1185">Reference proteome</keyword>
<name>A0A0S4IUC2_BODSA</name>
<dbReference type="Proteomes" id="UP000051952">
    <property type="component" value="Unassembled WGS sequence"/>
</dbReference>
<accession>A0A0S4IUC2</accession>
<sequence>MTSMRFEYITSQDAELFKRRIHNEDRLRKQFVNAIPDATARRVWRGFDGMDGSPARQSTNDVDDVNSPNRGGAQTMQLFFSKKQSYKKNKNHALPPVTHQSLDRELHIEQNERPTALALPLDSYQSHALRLTQERTKNSAAFPLPSNALGKPPLPGLPNIPAPPPLSTSIGSVGGSPVTTQGDDMMSVFSRGSSSVAMIAALKKKKKLLELGASTASNVSTSLSKSNSALNIATTPVTGGSTSGTQVSNRTAGRSIRTTSTQRERLHSMSERLSRIEERIQESVAAEAQVHQSLEEIKQLVLGNSVSPQS</sequence>
<organism evidence="2 3">
    <name type="scientific">Bodo saltans</name>
    <name type="common">Flagellated protozoan</name>
    <dbReference type="NCBI Taxonomy" id="75058"/>
    <lineage>
        <taxon>Eukaryota</taxon>
        <taxon>Discoba</taxon>
        <taxon>Euglenozoa</taxon>
        <taxon>Kinetoplastea</taxon>
        <taxon>Metakinetoplastina</taxon>
        <taxon>Eubodonida</taxon>
        <taxon>Bodonidae</taxon>
        <taxon>Bodo</taxon>
    </lineage>
</organism>
<feature type="compositionally biased region" description="Polar residues" evidence="1">
    <location>
        <begin position="55"/>
        <end position="72"/>
    </location>
</feature>
<feature type="region of interest" description="Disordered" evidence="1">
    <location>
        <begin position="49"/>
        <end position="72"/>
    </location>
</feature>
<evidence type="ECO:0000256" key="1">
    <source>
        <dbReference type="SAM" id="MobiDB-lite"/>
    </source>
</evidence>
<protein>
    <submittedName>
        <fullName evidence="2">Uncharacterized protein</fullName>
    </submittedName>
</protein>
<dbReference type="AlphaFoldDB" id="A0A0S4IUC2"/>
<feature type="compositionally biased region" description="Basic and acidic residues" evidence="1">
    <location>
        <begin position="262"/>
        <end position="272"/>
    </location>
</feature>
<evidence type="ECO:0000313" key="2">
    <source>
        <dbReference type="EMBL" id="CUG09877.1"/>
    </source>
</evidence>
<feature type="compositionally biased region" description="Low complexity" evidence="1">
    <location>
        <begin position="233"/>
        <end position="248"/>
    </location>
</feature>
<reference evidence="3" key="1">
    <citation type="submission" date="2015-09" db="EMBL/GenBank/DDBJ databases">
        <authorList>
            <consortium name="Pathogen Informatics"/>
        </authorList>
    </citation>
    <scope>NUCLEOTIDE SEQUENCE [LARGE SCALE GENOMIC DNA]</scope>
    <source>
        <strain evidence="3">Lake Konstanz</strain>
    </source>
</reference>